<feature type="compositionally biased region" description="Pro residues" evidence="4">
    <location>
        <begin position="462"/>
        <end position="474"/>
    </location>
</feature>
<feature type="compositionally biased region" description="Low complexity" evidence="4">
    <location>
        <begin position="451"/>
        <end position="461"/>
    </location>
</feature>
<dbReference type="Gene3D" id="3.30.70.330">
    <property type="match status" value="2"/>
</dbReference>
<dbReference type="InterPro" id="IPR012677">
    <property type="entry name" value="Nucleotide-bd_a/b_plait_sf"/>
</dbReference>
<feature type="compositionally biased region" description="Polar residues" evidence="4">
    <location>
        <begin position="546"/>
        <end position="563"/>
    </location>
</feature>
<evidence type="ECO:0000259" key="5">
    <source>
        <dbReference type="PROSITE" id="PS50102"/>
    </source>
</evidence>
<dbReference type="PROSITE" id="PS50102">
    <property type="entry name" value="RRM"/>
    <property type="match status" value="2"/>
</dbReference>
<evidence type="ECO:0000313" key="6">
    <source>
        <dbReference type="EMBL" id="CAE8593044.1"/>
    </source>
</evidence>
<dbReference type="CDD" id="cd12277">
    <property type="entry name" value="RRM3_MEI2_EAR1_like"/>
    <property type="match status" value="1"/>
</dbReference>
<dbReference type="SMART" id="SM00360">
    <property type="entry name" value="RRM"/>
    <property type="match status" value="2"/>
</dbReference>
<dbReference type="EMBL" id="CAJNNV010006072">
    <property type="protein sequence ID" value="CAE8593044.1"/>
    <property type="molecule type" value="Genomic_DNA"/>
</dbReference>
<feature type="region of interest" description="Disordered" evidence="4">
    <location>
        <begin position="1"/>
        <end position="120"/>
    </location>
</feature>
<dbReference type="InterPro" id="IPR035979">
    <property type="entry name" value="RBD_domain_sf"/>
</dbReference>
<dbReference type="SUPFAM" id="SSF54928">
    <property type="entry name" value="RNA-binding domain, RBD"/>
    <property type="match status" value="2"/>
</dbReference>
<sequence length="1408" mass="146013">MPAVAAGASSHAGSNMNLLGKPRNRGVPRRENMPPVAASPDGTHPRRRSPQRSQLPAAGSLLGRQSTLEGENKGRKDDCKGDSQRQEKSEQSDPPCLSSVDQEGSGPPPPHLLTGGLGQLGEDESSTELFIACEQYALSGWAEAAAAANWFWGPEWGGGCGFETWVLGMEAGDCSAPAPAPGGEGSFFQKGRFPGFPVGGQALRRSSRSPSRSRAGLLGGGTRSTSLGRCKSAGAGARSGAQGPITGGRSHVFVPRRVNLEERFREQQLLSEQQQQQEQPVTTLMIRNVPNRYDRGLLMQEVDDLGFRGKYDFLYLPIDNSTHWNVGYAFVNFEDPVDAQRCMAVMNGHQFQRLRRVNRKRLAQVSVAHIQGLEQNLAHCSGTSVFSVPAPWLRPWVRKRPKATGFAGHAEASMAEVFFPGSGAAAGLSPFSQPQSQQQQQQLLCALSADLASAQQQQQEQPQPPAGSSPPPPTAAAALGALTDVLKGKGATALSASPAEQGAAAGAASTTTAGGTGKETTAENSAGAAQEEAARGRDIAGEPWVGSQNWGSWTGTGPKQTPDPSFEGAQEAEAFLFGSPLFGAAPIFRGGPEFAATSGDASDLRFCYMCPNFFNPGTQLWGLPAGGSPSGLTAVVENISGQSVDEKVAGTMGVSSSRAEDTASSSPSSGSSCPGGPLQIASGHTENRPSATTLTIGSVPGDYSQEELQRVLKPLGVLYACNLVYLPYLMSDSVSFWNAGYAFLNYWSPEDAEAARTGGLHGTLPFGCVAAPGLPTAGFSGAGVAAPIPDFPGQDLQLPPVLPSSVAADGGPQENDVASDLKSQSHASSPSAPPRVHFPMSDGAGGAGGGGGGEGGAGRRGCEEEEEDEEEPRKAFSFGPEAALAASFIPAVFAESAAPLPAVESQRQRLRRALLLKRSAENLASGNGGTHAPPDVGAESSQGEGQKHTPSQPAKINLTSASSSDGALDVLTAPNKVHMLAFRSVLRCNELGVQRDGKRTVHTAKGLVYCSVGGSLVKRFRLWEHLTDDWLVATPAVLGGALFTATSSGHALALELATGKLRWPRLSLQEVVPTAIADADSGAEWSCCGSSDSSRLAGNALRALILGRQAAAKRGDEGETADEATTVQSLTSRSSQSAAMWGRPLVSGMALARPGGAPSSVPTHGCAAAAEEALVPLPGLGQAGGHGYNINNINNNNINNNNNSNGGDLLAHRLLEGAMNMSRQQVGTRRLSPTSAGWPPASDCEDPQAFFGTNGRALQQLDEGLFSLRSEVAALQAMGAGAGAGGGAQGLQTPARQQGHALRDAMPLLQQQQQLPCGGSAPGTTPATTTTTATTTTPGSTTSSCLHWVVRLPLQIQGRLAACTAPAEALEVLDEALDSQPLAVADVSAQDKQHLIGSKTAPSRSCHE</sequence>
<feature type="domain" description="RRM" evidence="5">
    <location>
        <begin position="282"/>
        <end position="370"/>
    </location>
</feature>
<feature type="compositionally biased region" description="Low complexity" evidence="4">
    <location>
        <begin position="497"/>
        <end position="531"/>
    </location>
</feature>
<dbReference type="InterPro" id="IPR000504">
    <property type="entry name" value="RRM_dom"/>
</dbReference>
<feature type="compositionally biased region" description="Low complexity" evidence="4">
    <location>
        <begin position="223"/>
        <end position="243"/>
    </location>
</feature>
<accession>A0A813DYN6</accession>
<reference evidence="6" key="1">
    <citation type="submission" date="2021-02" db="EMBL/GenBank/DDBJ databases">
        <authorList>
            <person name="Dougan E. K."/>
            <person name="Rhodes N."/>
            <person name="Thang M."/>
            <person name="Chan C."/>
        </authorList>
    </citation>
    <scope>NUCLEOTIDE SEQUENCE</scope>
</reference>
<feature type="non-terminal residue" evidence="6">
    <location>
        <position position="1408"/>
    </location>
</feature>
<keyword evidence="1" id="KW-0677">Repeat</keyword>
<organism evidence="6 7">
    <name type="scientific">Polarella glacialis</name>
    <name type="common">Dinoflagellate</name>
    <dbReference type="NCBI Taxonomy" id="89957"/>
    <lineage>
        <taxon>Eukaryota</taxon>
        <taxon>Sar</taxon>
        <taxon>Alveolata</taxon>
        <taxon>Dinophyceae</taxon>
        <taxon>Suessiales</taxon>
        <taxon>Suessiaceae</taxon>
        <taxon>Polarella</taxon>
    </lineage>
</organism>
<feature type="compositionally biased region" description="Polar residues" evidence="4">
    <location>
        <begin position="939"/>
        <end position="959"/>
    </location>
</feature>
<evidence type="ECO:0000256" key="4">
    <source>
        <dbReference type="SAM" id="MobiDB-lite"/>
    </source>
</evidence>
<feature type="compositionally biased region" description="Low complexity" evidence="4">
    <location>
        <begin position="1"/>
        <end position="14"/>
    </location>
</feature>
<feature type="region of interest" description="Disordered" evidence="4">
    <location>
        <begin position="1112"/>
        <end position="1139"/>
    </location>
</feature>
<protein>
    <recommendedName>
        <fullName evidence="5">RRM domain-containing protein</fullName>
    </recommendedName>
</protein>
<dbReference type="InterPro" id="IPR011047">
    <property type="entry name" value="Quinoprotein_ADH-like_sf"/>
</dbReference>
<dbReference type="SUPFAM" id="SSF50998">
    <property type="entry name" value="Quinoprotein alcohol dehydrogenase-like"/>
    <property type="match status" value="1"/>
</dbReference>
<evidence type="ECO:0000256" key="3">
    <source>
        <dbReference type="PROSITE-ProRule" id="PRU00176"/>
    </source>
</evidence>
<evidence type="ECO:0000313" key="7">
    <source>
        <dbReference type="Proteomes" id="UP000654075"/>
    </source>
</evidence>
<feature type="domain" description="RRM" evidence="5">
    <location>
        <begin position="692"/>
        <end position="763"/>
    </location>
</feature>
<dbReference type="InterPro" id="IPR015943">
    <property type="entry name" value="WD40/YVTN_repeat-like_dom_sf"/>
</dbReference>
<dbReference type="OrthoDB" id="417481at2759"/>
<feature type="compositionally biased region" description="Gly residues" evidence="4">
    <location>
        <begin position="843"/>
        <end position="859"/>
    </location>
</feature>
<feature type="region of interest" description="Disordered" evidence="4">
    <location>
        <begin position="451"/>
        <end position="476"/>
    </location>
</feature>
<dbReference type="InterPro" id="IPR007201">
    <property type="entry name" value="Mei2-like_Rrm_C"/>
</dbReference>
<feature type="compositionally biased region" description="Low complexity" evidence="4">
    <location>
        <begin position="202"/>
        <end position="216"/>
    </location>
</feature>
<name>A0A813DYN6_POLGL</name>
<dbReference type="Pfam" id="PF04059">
    <property type="entry name" value="RRM_2"/>
    <property type="match status" value="1"/>
</dbReference>
<feature type="region of interest" description="Disordered" evidence="4">
    <location>
        <begin position="199"/>
        <end position="250"/>
    </location>
</feature>
<dbReference type="PANTHER" id="PTHR24012">
    <property type="entry name" value="RNA BINDING PROTEIN"/>
    <property type="match status" value="1"/>
</dbReference>
<gene>
    <name evidence="6" type="ORF">PGLA1383_LOCUS11656</name>
</gene>
<feature type="compositionally biased region" description="Basic and acidic residues" evidence="4">
    <location>
        <begin position="70"/>
        <end position="91"/>
    </location>
</feature>
<dbReference type="Proteomes" id="UP000654075">
    <property type="component" value="Unassembled WGS sequence"/>
</dbReference>
<feature type="region of interest" description="Disordered" evidence="4">
    <location>
        <begin position="647"/>
        <end position="690"/>
    </location>
</feature>
<keyword evidence="2 3" id="KW-0694">RNA-binding</keyword>
<feature type="region of interest" description="Disordered" evidence="4">
    <location>
        <begin position="1314"/>
        <end position="1343"/>
    </location>
</feature>
<dbReference type="Gene3D" id="2.130.10.10">
    <property type="entry name" value="YVTN repeat-like/Quinoprotein amine dehydrogenase"/>
    <property type="match status" value="1"/>
</dbReference>
<evidence type="ECO:0000256" key="1">
    <source>
        <dbReference type="ARBA" id="ARBA00022737"/>
    </source>
</evidence>
<feature type="region of interest" description="Disordered" evidence="4">
    <location>
        <begin position="921"/>
        <end position="959"/>
    </location>
</feature>
<comment type="caution">
    <text evidence="6">The sequence shown here is derived from an EMBL/GenBank/DDBJ whole genome shotgun (WGS) entry which is preliminary data.</text>
</comment>
<feature type="compositionally biased region" description="Low complexity" evidence="4">
    <location>
        <begin position="664"/>
        <end position="677"/>
    </location>
</feature>
<feature type="compositionally biased region" description="Polar residues" evidence="4">
    <location>
        <begin position="1123"/>
        <end position="1138"/>
    </location>
</feature>
<keyword evidence="7" id="KW-1185">Reference proteome</keyword>
<dbReference type="GO" id="GO:0003723">
    <property type="term" value="F:RNA binding"/>
    <property type="evidence" value="ECO:0007669"/>
    <property type="project" value="UniProtKB-UniRule"/>
</dbReference>
<feature type="region of interest" description="Disordered" evidence="4">
    <location>
        <begin position="497"/>
        <end position="565"/>
    </location>
</feature>
<feature type="region of interest" description="Disordered" evidence="4">
    <location>
        <begin position="795"/>
        <end position="876"/>
    </location>
</feature>
<proteinExistence type="predicted"/>
<evidence type="ECO:0000256" key="2">
    <source>
        <dbReference type="ARBA" id="ARBA00022884"/>
    </source>
</evidence>